<reference evidence="2 3" key="1">
    <citation type="submission" date="2014-06" db="EMBL/GenBank/DDBJ databases">
        <authorList>
            <consortium name="DOE Joint Genome Institute"/>
            <person name="Kuo A."/>
            <person name="Kohler A."/>
            <person name="Nagy L.G."/>
            <person name="Floudas D."/>
            <person name="Copeland A."/>
            <person name="Barry K.W."/>
            <person name="Cichocki N."/>
            <person name="Veneault-Fourrey C."/>
            <person name="LaButti K."/>
            <person name="Lindquist E.A."/>
            <person name="Lipzen A."/>
            <person name="Lundell T."/>
            <person name="Morin E."/>
            <person name="Murat C."/>
            <person name="Sun H."/>
            <person name="Tunlid A."/>
            <person name="Henrissat B."/>
            <person name="Grigoriev I.V."/>
            <person name="Hibbett D.S."/>
            <person name="Martin F."/>
            <person name="Nordberg H.P."/>
            <person name="Cantor M.N."/>
            <person name="Hua S.X."/>
        </authorList>
    </citation>
    <scope>NUCLEOTIDE SEQUENCE [LARGE SCALE GENOMIC DNA]</scope>
    <source>
        <strain evidence="2 3">ATCC 200175</strain>
    </source>
</reference>
<dbReference type="Proteomes" id="UP000053647">
    <property type="component" value="Unassembled WGS sequence"/>
</dbReference>
<feature type="region of interest" description="Disordered" evidence="1">
    <location>
        <begin position="151"/>
        <end position="183"/>
    </location>
</feature>
<feature type="compositionally biased region" description="Polar residues" evidence="1">
    <location>
        <begin position="169"/>
        <end position="183"/>
    </location>
</feature>
<dbReference type="HOGENOM" id="CLU_1475606_0_0_1"/>
<dbReference type="AlphaFoldDB" id="A0A0C9TD86"/>
<dbReference type="OrthoDB" id="10585241at2759"/>
<evidence type="ECO:0000313" key="3">
    <source>
        <dbReference type="Proteomes" id="UP000053647"/>
    </source>
</evidence>
<gene>
    <name evidence="2" type="ORF">PAXINDRAFT_13670</name>
</gene>
<keyword evidence="3" id="KW-1185">Reference proteome</keyword>
<dbReference type="EMBL" id="KN819351">
    <property type="protein sequence ID" value="KIJ13545.1"/>
    <property type="molecule type" value="Genomic_DNA"/>
</dbReference>
<reference evidence="3" key="2">
    <citation type="submission" date="2015-01" db="EMBL/GenBank/DDBJ databases">
        <title>Evolutionary Origins and Diversification of the Mycorrhizal Mutualists.</title>
        <authorList>
            <consortium name="DOE Joint Genome Institute"/>
            <consortium name="Mycorrhizal Genomics Consortium"/>
            <person name="Kohler A."/>
            <person name="Kuo A."/>
            <person name="Nagy L.G."/>
            <person name="Floudas D."/>
            <person name="Copeland A."/>
            <person name="Barry K.W."/>
            <person name="Cichocki N."/>
            <person name="Veneault-Fourrey C."/>
            <person name="LaButti K."/>
            <person name="Lindquist E.A."/>
            <person name="Lipzen A."/>
            <person name="Lundell T."/>
            <person name="Morin E."/>
            <person name="Murat C."/>
            <person name="Riley R."/>
            <person name="Ohm R."/>
            <person name="Sun H."/>
            <person name="Tunlid A."/>
            <person name="Henrissat B."/>
            <person name="Grigoriev I.V."/>
            <person name="Hibbett D.S."/>
            <person name="Martin F."/>
        </authorList>
    </citation>
    <scope>NUCLEOTIDE SEQUENCE [LARGE SCALE GENOMIC DNA]</scope>
    <source>
        <strain evidence="3">ATCC 200175</strain>
    </source>
</reference>
<evidence type="ECO:0000256" key="1">
    <source>
        <dbReference type="SAM" id="MobiDB-lite"/>
    </source>
</evidence>
<name>A0A0C9TD86_PAXIN</name>
<organism evidence="2 3">
    <name type="scientific">Paxillus involutus ATCC 200175</name>
    <dbReference type="NCBI Taxonomy" id="664439"/>
    <lineage>
        <taxon>Eukaryota</taxon>
        <taxon>Fungi</taxon>
        <taxon>Dikarya</taxon>
        <taxon>Basidiomycota</taxon>
        <taxon>Agaricomycotina</taxon>
        <taxon>Agaricomycetes</taxon>
        <taxon>Agaricomycetidae</taxon>
        <taxon>Boletales</taxon>
        <taxon>Paxilineae</taxon>
        <taxon>Paxillaceae</taxon>
        <taxon>Paxillus</taxon>
    </lineage>
</organism>
<accession>A0A0C9TD86</accession>
<evidence type="ECO:0000313" key="2">
    <source>
        <dbReference type="EMBL" id="KIJ13545.1"/>
    </source>
</evidence>
<proteinExistence type="predicted"/>
<sequence>MAVGGPSLRDSITVFSQTTSNMSQKSVDLTKEPLMTMWDDNQKQAHYLPAVPITKGLSNGRQQGELDFLDLPTSRRPFTSFPQLPTHSATVPPVKRFWHGLVGRRSSSSPPQQAIELQPIQERRFWKFSVVTPVTEVAAAHAKNGVVVGRSVPTRKKKKNTEKSHKPLTPQTHAGTNPLFTVY</sequence>
<protein>
    <submittedName>
        <fullName evidence="2">Uncharacterized protein</fullName>
    </submittedName>
</protein>